<sequence length="126" mass="15163">MTKQILHTQTSGNVQYQFYRTSMLYPGYYNDYKGTEVNEDVRFDAYGIVVVIFIGYEQIHYDSGPLSPWNYVVNALYHRLYRLGLEDIDEIRRIIWTEHSIWCRNQYGNVWSKKANQVLRKKIKNR</sequence>
<protein>
    <submittedName>
        <fullName evidence="1">Uncharacterized protein</fullName>
    </submittedName>
</protein>
<comment type="caution">
    <text evidence="1">The sequence shown here is derived from an EMBL/GenBank/DDBJ whole genome shotgun (WGS) entry which is preliminary data.</text>
</comment>
<evidence type="ECO:0000313" key="2">
    <source>
        <dbReference type="Proteomes" id="UP001596989"/>
    </source>
</evidence>
<accession>A0ABW3HKF8</accession>
<organism evidence="1 2">
    <name type="scientific">Paenibacillus chungangensis</name>
    <dbReference type="NCBI Taxonomy" id="696535"/>
    <lineage>
        <taxon>Bacteria</taxon>
        <taxon>Bacillati</taxon>
        <taxon>Bacillota</taxon>
        <taxon>Bacilli</taxon>
        <taxon>Bacillales</taxon>
        <taxon>Paenibacillaceae</taxon>
        <taxon>Paenibacillus</taxon>
    </lineage>
</organism>
<reference evidence="2" key="1">
    <citation type="journal article" date="2019" name="Int. J. Syst. Evol. Microbiol.">
        <title>The Global Catalogue of Microorganisms (GCM) 10K type strain sequencing project: providing services to taxonomists for standard genome sequencing and annotation.</title>
        <authorList>
            <consortium name="The Broad Institute Genomics Platform"/>
            <consortium name="The Broad Institute Genome Sequencing Center for Infectious Disease"/>
            <person name="Wu L."/>
            <person name="Ma J."/>
        </authorList>
    </citation>
    <scope>NUCLEOTIDE SEQUENCE [LARGE SCALE GENOMIC DNA]</scope>
    <source>
        <strain evidence="2">CCUG 59129</strain>
    </source>
</reference>
<keyword evidence="2" id="KW-1185">Reference proteome</keyword>
<name>A0ABW3HKF8_9BACL</name>
<proteinExistence type="predicted"/>
<dbReference type="RefSeq" id="WP_377561601.1">
    <property type="nucleotide sequence ID" value="NZ_JBHTJZ010000004.1"/>
</dbReference>
<gene>
    <name evidence="1" type="ORF">ACFQ2I_01080</name>
</gene>
<evidence type="ECO:0000313" key="1">
    <source>
        <dbReference type="EMBL" id="MFD0957975.1"/>
    </source>
</evidence>
<dbReference type="Proteomes" id="UP001596989">
    <property type="component" value="Unassembled WGS sequence"/>
</dbReference>
<dbReference type="EMBL" id="JBHTJZ010000004">
    <property type="protein sequence ID" value="MFD0957975.1"/>
    <property type="molecule type" value="Genomic_DNA"/>
</dbReference>